<dbReference type="Gene3D" id="3.20.20.80">
    <property type="entry name" value="Glycosidases"/>
    <property type="match status" value="1"/>
</dbReference>
<dbReference type="InterPro" id="IPR017853">
    <property type="entry name" value="GH"/>
</dbReference>
<dbReference type="STRING" id="1239962.C943_03935"/>
<feature type="domain" description="Putative collagen-binding" evidence="1">
    <location>
        <begin position="374"/>
        <end position="467"/>
    </location>
</feature>
<proteinExistence type="predicted"/>
<protein>
    <recommendedName>
        <fullName evidence="5">DUF4038 domain-containing protein</fullName>
    </recommendedName>
</protein>
<organism evidence="3 4">
    <name type="scientific">Mariniradius saccharolyticus AK6</name>
    <dbReference type="NCBI Taxonomy" id="1239962"/>
    <lineage>
        <taxon>Bacteria</taxon>
        <taxon>Pseudomonadati</taxon>
        <taxon>Bacteroidota</taxon>
        <taxon>Cytophagia</taxon>
        <taxon>Cytophagales</taxon>
        <taxon>Cyclobacteriaceae</taxon>
        <taxon>Mariniradius</taxon>
    </lineage>
</organism>
<gene>
    <name evidence="3" type="ORF">C943_03935</name>
</gene>
<dbReference type="PANTHER" id="PTHR37836:SF3">
    <property type="entry name" value="ENDOGLUCANASE"/>
    <property type="match status" value="1"/>
</dbReference>
<dbReference type="InterPro" id="IPR025277">
    <property type="entry name" value="Apiosidase-like_cat_dom"/>
</dbReference>
<dbReference type="PANTHER" id="PTHR37836">
    <property type="entry name" value="LMO1036 PROTEIN"/>
    <property type="match status" value="1"/>
</dbReference>
<accession>M7XHT0</accession>
<dbReference type="AlphaFoldDB" id="M7XHT0"/>
<keyword evidence="4" id="KW-1185">Reference proteome</keyword>
<evidence type="ECO:0000259" key="2">
    <source>
        <dbReference type="Pfam" id="PF13204"/>
    </source>
</evidence>
<dbReference type="InterPro" id="IPR024749">
    <property type="entry name" value="Collagen-bd_put"/>
</dbReference>
<dbReference type="Pfam" id="PF13204">
    <property type="entry name" value="Apiosidase"/>
    <property type="match status" value="1"/>
</dbReference>
<reference evidence="3" key="1">
    <citation type="submission" date="2013-01" db="EMBL/GenBank/DDBJ databases">
        <title>Genome assembly of Mariniradius saccharolyticus AK6.</title>
        <authorList>
            <person name="Vaidya B."/>
            <person name="Khatri I."/>
            <person name="Tanuku N.R.S."/>
            <person name="Subramanian S."/>
            <person name="Pinnaka A."/>
        </authorList>
    </citation>
    <scope>NUCLEOTIDE SEQUENCE [LARGE SCALE GENOMIC DNA]</scope>
    <source>
        <strain evidence="3">AK6</strain>
    </source>
</reference>
<comment type="caution">
    <text evidence="3">The sequence shown here is derived from an EMBL/GenBank/DDBJ whole genome shotgun (WGS) entry which is preliminary data.</text>
</comment>
<evidence type="ECO:0000259" key="1">
    <source>
        <dbReference type="Pfam" id="PF12904"/>
    </source>
</evidence>
<feature type="domain" description="Apiosidase-like catalytic" evidence="2">
    <location>
        <begin position="43"/>
        <end position="371"/>
    </location>
</feature>
<dbReference type="eggNOG" id="COG2730">
    <property type="taxonomic scope" value="Bacteria"/>
</dbReference>
<name>M7XHT0_9BACT</name>
<dbReference type="Pfam" id="PF12904">
    <property type="entry name" value="Collagen_bind_2"/>
    <property type="match status" value="1"/>
</dbReference>
<dbReference type="InParanoid" id="M7XHT0"/>
<sequence length="469" mass="53511">MKGGQSAAFFYIFSLMKKLLIILCLWAVVPFASGQVNGPIKISDNKRFLAQADDTPFFWMADTAWELFHRTTREEADMYLSMRAEQGFNVVHAVALAELDGVNGPNSYGEVPFENFDRMRMNEKYWRYVDEVIDMAAAKGIHVALLPTWGDKLFKDNWGVGPEIFNEKNAYEYGKWIGARYAEKKNLIWVIGGDRNPRKGSKDEQVWTEMAKGIEASANKRNPILRTFHPQPTSPGGSSNWFHKQDWLDFNMHQTGHCPNQPTYRKIQHDYKLNPAKPTIDGEPLYEEHPNCFNAKELGYSVADDIRRIMYWNVFAGAAGQSYGCHAVWQMFTLDRQPINGPLRPWQVSLDLPMANQVKHLKNLMLSRAYFSRIPDWDIVASPQEDDEHFVIATREAKGAYAMVYFPMGDTTELDFSSLKGRKLKAAWFDPRTGVSFPYTGPQLVKGKNSVAPPSSGKGNDWVLIVEKR</sequence>
<evidence type="ECO:0008006" key="5">
    <source>
        <dbReference type="Google" id="ProtNLM"/>
    </source>
</evidence>
<dbReference type="EMBL" id="AMZY02000007">
    <property type="protein sequence ID" value="EMS34118.1"/>
    <property type="molecule type" value="Genomic_DNA"/>
</dbReference>
<dbReference type="SUPFAM" id="SSF51445">
    <property type="entry name" value="(Trans)glycosidases"/>
    <property type="match status" value="1"/>
</dbReference>
<dbReference type="Proteomes" id="UP000010953">
    <property type="component" value="Unassembled WGS sequence"/>
</dbReference>
<evidence type="ECO:0000313" key="3">
    <source>
        <dbReference type="EMBL" id="EMS34118.1"/>
    </source>
</evidence>
<evidence type="ECO:0000313" key="4">
    <source>
        <dbReference type="Proteomes" id="UP000010953"/>
    </source>
</evidence>